<dbReference type="Gene3D" id="1.25.40.60">
    <property type="match status" value="1"/>
</dbReference>
<dbReference type="PANTHER" id="PTHR11679">
    <property type="entry name" value="VESICLE PROTEIN SORTING-ASSOCIATED"/>
    <property type="match status" value="1"/>
</dbReference>
<dbReference type="Gene3D" id="3.90.830.10">
    <property type="entry name" value="Syntaxin Binding Protein 1, Chain A, domain 2"/>
    <property type="match status" value="1"/>
</dbReference>
<accession>A0A672TB73</accession>
<dbReference type="SUPFAM" id="SSF56815">
    <property type="entry name" value="Sec1/munc18-like (SM) proteins"/>
    <property type="match status" value="1"/>
</dbReference>
<evidence type="ECO:0000256" key="2">
    <source>
        <dbReference type="ARBA" id="ARBA00022927"/>
    </source>
</evidence>
<organism evidence="3 4">
    <name type="scientific">Sinocyclocheilus grahami</name>
    <name type="common">Dianchi golden-line fish</name>
    <name type="synonym">Barbus grahami</name>
    <dbReference type="NCBI Taxonomy" id="75366"/>
    <lineage>
        <taxon>Eukaryota</taxon>
        <taxon>Metazoa</taxon>
        <taxon>Chordata</taxon>
        <taxon>Craniata</taxon>
        <taxon>Vertebrata</taxon>
        <taxon>Euteleostomi</taxon>
        <taxon>Actinopterygii</taxon>
        <taxon>Neopterygii</taxon>
        <taxon>Teleostei</taxon>
        <taxon>Ostariophysi</taxon>
        <taxon>Cypriniformes</taxon>
        <taxon>Cyprinidae</taxon>
        <taxon>Cyprininae</taxon>
        <taxon>Sinocyclocheilus</taxon>
    </lineage>
</organism>
<evidence type="ECO:0000313" key="4">
    <source>
        <dbReference type="Proteomes" id="UP000472262"/>
    </source>
</evidence>
<dbReference type="PIRSF" id="PIRSF005715">
    <property type="entry name" value="VPS45_Sec1"/>
    <property type="match status" value="1"/>
</dbReference>
<evidence type="ECO:0000313" key="3">
    <source>
        <dbReference type="Ensembl" id="ENSSGRP00000111711.1"/>
    </source>
</evidence>
<dbReference type="AlphaFoldDB" id="A0A672TB73"/>
<reference evidence="3" key="2">
    <citation type="submission" date="2025-09" db="UniProtKB">
        <authorList>
            <consortium name="Ensembl"/>
        </authorList>
    </citation>
    <scope>IDENTIFICATION</scope>
</reference>
<dbReference type="Pfam" id="PF00995">
    <property type="entry name" value="Sec1"/>
    <property type="match status" value="1"/>
</dbReference>
<dbReference type="GO" id="GO:0015031">
    <property type="term" value="P:protein transport"/>
    <property type="evidence" value="ECO:0007669"/>
    <property type="project" value="UniProtKB-KW"/>
</dbReference>
<dbReference type="InterPro" id="IPR043154">
    <property type="entry name" value="Sec-1-like_dom1"/>
</dbReference>
<protein>
    <submittedName>
        <fullName evidence="3">Syntaxin-binding protein 3-like</fullName>
    </submittedName>
</protein>
<dbReference type="GO" id="GO:0016192">
    <property type="term" value="P:vesicle-mediated transport"/>
    <property type="evidence" value="ECO:0007669"/>
    <property type="project" value="InterPro"/>
</dbReference>
<sequence length="559" mass="63713">MAAGAEHGLKRIVWQRIKDTLIADCRKSEVWKILILDQFTTRLLSSCCKMSNLMSEGITIVEDLHKNREPVPEMKAIYFMRPTAMCVDAFINDFKLKPKYKAAYVFFTDYCPDDLFDKMKKNCAKHIKVCKEINVSFLPLEAQVFTCENTEAFKSIYTPNSQDRDQTLETIANQIVTLCATLDDQPALTHFTLFSFHIQGKTQAQLLIVDRALDPVSPILHELTYQAMAYDLIPIKDNNYEYKLNDGSKKEALLNEEDELWVKLRHMHIAEVTGQIPKLVKEISANRDEKKQADGKITIGGLSQLMKKMPGFRKQMTQKTVHVSLAEDLMSHFQKNVEKLCKAEQDLAVGADAEGQKVKDPMRTLLPVLLHPHDTTDKIRAVLLYIFSLNGTTAENLNKLIQHVKIEDESGYILNWKHLGVPILSTVSLMLSFRKQPRKDRSDKETYNVSRWTPVIKDIMEDAVENKLEVKDWPYQSECPSAWNGSRAVSARQKHKGSSPDDLRSGSRLILFVLGGVSYSEMRCAYEVTHANKSCEVIIGSTHILTPRGLLEDIYKLDK</sequence>
<keyword evidence="2" id="KW-0653">Protein transport</keyword>
<proteinExistence type="inferred from homology"/>
<dbReference type="InterPro" id="IPR036045">
    <property type="entry name" value="Sec1-like_sf"/>
</dbReference>
<reference evidence="3" key="1">
    <citation type="submission" date="2025-08" db="UniProtKB">
        <authorList>
            <consortium name="Ensembl"/>
        </authorList>
    </citation>
    <scope>IDENTIFICATION</scope>
</reference>
<dbReference type="Ensembl" id="ENSSGRT00000118659.1">
    <property type="protein sequence ID" value="ENSSGRP00000111711.1"/>
    <property type="gene ID" value="ENSSGRG00000054872.1"/>
</dbReference>
<keyword evidence="4" id="KW-1185">Reference proteome</keyword>
<keyword evidence="2" id="KW-0813">Transport</keyword>
<evidence type="ECO:0000256" key="1">
    <source>
        <dbReference type="ARBA" id="ARBA00009884"/>
    </source>
</evidence>
<dbReference type="Gene3D" id="3.40.50.1910">
    <property type="match status" value="2"/>
</dbReference>
<dbReference type="Gene3D" id="3.40.50.2060">
    <property type="match status" value="1"/>
</dbReference>
<name>A0A672TB73_SINGR</name>
<gene>
    <name evidence="3" type="primary">LOC107565974</name>
</gene>
<comment type="similarity">
    <text evidence="1">Belongs to the STXBP/unc-18/SEC1 family.</text>
</comment>
<dbReference type="InterPro" id="IPR043127">
    <property type="entry name" value="Sec-1-like_dom3a"/>
</dbReference>
<dbReference type="InterPro" id="IPR001619">
    <property type="entry name" value="Sec1-like"/>
</dbReference>
<dbReference type="Proteomes" id="UP000472262">
    <property type="component" value="Unassembled WGS sequence"/>
</dbReference>
<dbReference type="InterPro" id="IPR027482">
    <property type="entry name" value="Sec1-like_dom2"/>
</dbReference>